<evidence type="ECO:0000313" key="7">
    <source>
        <dbReference type="EMBL" id="AYD49440.1"/>
    </source>
</evidence>
<keyword evidence="3" id="KW-0479">Metal-binding</keyword>
<dbReference type="PANTHER" id="PTHR36438">
    <property type="entry name" value="IRON-SULFUR CLUSTER REPAIR PROTEIN YTFE"/>
    <property type="match status" value="1"/>
</dbReference>
<protein>
    <submittedName>
        <fullName evidence="7">Iron-sulfur cluster repair di-iron protein</fullName>
    </submittedName>
</protein>
<dbReference type="NCBIfam" id="TIGR03652">
    <property type="entry name" value="FeS_repair_RIC"/>
    <property type="match status" value="1"/>
</dbReference>
<evidence type="ECO:0000256" key="2">
    <source>
        <dbReference type="ARBA" id="ARBA00022490"/>
    </source>
</evidence>
<dbReference type="GO" id="GO:0046872">
    <property type="term" value="F:metal ion binding"/>
    <property type="evidence" value="ECO:0007669"/>
    <property type="project" value="UniProtKB-KW"/>
</dbReference>
<feature type="domain" description="Hemerythrin-like" evidence="5">
    <location>
        <begin position="160"/>
        <end position="307"/>
    </location>
</feature>
<accession>A0A386HV00</accession>
<dbReference type="KEGG" id="ark:D6B99_13350"/>
<comment type="subcellular location">
    <subcellularLocation>
        <location evidence="1">Cytoplasm</location>
    </subcellularLocation>
</comment>
<reference evidence="7 8" key="1">
    <citation type="submission" date="2018-09" db="EMBL/GenBank/DDBJ databases">
        <title>Arachidicoccus sp. nov., a bacterium isolated from soil.</title>
        <authorList>
            <person name="Weon H.-Y."/>
            <person name="Kwon S.-W."/>
            <person name="Lee S.A."/>
        </authorList>
    </citation>
    <scope>NUCLEOTIDE SEQUENCE [LARGE SCALE GENOMIC DNA]</scope>
    <source>
        <strain evidence="7 8">KIS59-12</strain>
    </source>
</reference>
<dbReference type="EMBL" id="CP032489">
    <property type="protein sequence ID" value="AYD49440.1"/>
    <property type="molecule type" value="Genomic_DNA"/>
</dbReference>
<gene>
    <name evidence="7" type="primary">ric</name>
    <name evidence="7" type="ORF">D6B99_13350</name>
</gene>
<dbReference type="InterPro" id="IPR018720">
    <property type="entry name" value="DUF2249"/>
</dbReference>
<dbReference type="AlphaFoldDB" id="A0A386HV00"/>
<proteinExistence type="predicted"/>
<dbReference type="Pfam" id="PF01814">
    <property type="entry name" value="Hemerythrin"/>
    <property type="match status" value="1"/>
</dbReference>
<evidence type="ECO:0000256" key="1">
    <source>
        <dbReference type="ARBA" id="ARBA00004496"/>
    </source>
</evidence>
<name>A0A386HV00_9BACT</name>
<evidence type="ECO:0000259" key="5">
    <source>
        <dbReference type="Pfam" id="PF01814"/>
    </source>
</evidence>
<dbReference type="Pfam" id="PF04405">
    <property type="entry name" value="ScdA_N"/>
    <property type="match status" value="1"/>
</dbReference>
<dbReference type="OrthoDB" id="9797132at2"/>
<keyword evidence="4" id="KW-0408">Iron</keyword>
<evidence type="ECO:0000256" key="4">
    <source>
        <dbReference type="ARBA" id="ARBA00023004"/>
    </source>
</evidence>
<dbReference type="Proteomes" id="UP000266118">
    <property type="component" value="Chromosome"/>
</dbReference>
<organism evidence="7 8">
    <name type="scientific">Arachidicoccus soli</name>
    <dbReference type="NCBI Taxonomy" id="2341117"/>
    <lineage>
        <taxon>Bacteria</taxon>
        <taxon>Pseudomonadati</taxon>
        <taxon>Bacteroidota</taxon>
        <taxon>Chitinophagia</taxon>
        <taxon>Chitinophagales</taxon>
        <taxon>Chitinophagaceae</taxon>
        <taxon>Arachidicoccus</taxon>
    </lineage>
</organism>
<dbReference type="InterPro" id="IPR019903">
    <property type="entry name" value="RIC_family"/>
</dbReference>
<sequence length="316" mass="36316">MDETKILDVTLIEPRLKHPTIFEYFDALKPGDSFIIHNDHDPKPVYYQLMGERGNIFSFEYLEKGPEHWYIEIKKNAVDSSTGEPTVGDIAAKDYRKAEVFKKMGIDFCCGGEKSLKEASAEAGIPIEEVENALNAAESATIVDAYDYDKWPIEFLADFIINTHHQYVRDNAEIINNMAVKVSEHHKANHPELPELATKVHYFLQDIQHHLQKEEEILFPNIKNLAAASKNKTKAYKGMVSGPIQMMKMEHEHSGDDLKLFRKLTNNYTLPADACNSYKYLFEKLQEFENDFIKHIHLENNILFPKAEKLENSIAV</sequence>
<keyword evidence="8" id="KW-1185">Reference proteome</keyword>
<keyword evidence="2" id="KW-0963">Cytoplasm</keyword>
<evidence type="ECO:0000259" key="6">
    <source>
        <dbReference type="Pfam" id="PF10006"/>
    </source>
</evidence>
<dbReference type="Gene3D" id="1.20.120.520">
    <property type="entry name" value="nmb1532 protein domain like"/>
    <property type="match status" value="1"/>
</dbReference>
<dbReference type="InterPro" id="IPR012312">
    <property type="entry name" value="Hemerythrin-like"/>
</dbReference>
<dbReference type="Pfam" id="PF10006">
    <property type="entry name" value="DUF2249"/>
    <property type="match status" value="1"/>
</dbReference>
<feature type="domain" description="DUF2249" evidence="6">
    <location>
        <begin position="7"/>
        <end position="75"/>
    </location>
</feature>
<dbReference type="GO" id="GO:0005737">
    <property type="term" value="C:cytoplasm"/>
    <property type="evidence" value="ECO:0007669"/>
    <property type="project" value="UniProtKB-SubCell"/>
</dbReference>
<dbReference type="PANTHER" id="PTHR36438:SF1">
    <property type="entry name" value="IRON-SULFUR CLUSTER REPAIR PROTEIN YTFE"/>
    <property type="match status" value="1"/>
</dbReference>
<evidence type="ECO:0000256" key="3">
    <source>
        <dbReference type="ARBA" id="ARBA00022723"/>
    </source>
</evidence>
<evidence type="ECO:0000313" key="8">
    <source>
        <dbReference type="Proteomes" id="UP000266118"/>
    </source>
</evidence>